<dbReference type="InterPro" id="IPR015424">
    <property type="entry name" value="PyrdxlP-dep_Trfase"/>
</dbReference>
<dbReference type="Gene3D" id="3.40.640.10">
    <property type="entry name" value="Type I PLP-dependent aspartate aminotransferase-like (Major domain)"/>
    <property type="match status" value="1"/>
</dbReference>
<dbReference type="Pfam" id="PF01041">
    <property type="entry name" value="DegT_DnrJ_EryC1"/>
    <property type="match status" value="1"/>
</dbReference>
<proteinExistence type="inferred from homology"/>
<dbReference type="InterPro" id="IPR000653">
    <property type="entry name" value="DegT/StrS_aminotransferase"/>
</dbReference>
<dbReference type="EMBL" id="LCAE01000001">
    <property type="protein sequence ID" value="KKR88168.1"/>
    <property type="molecule type" value="Genomic_DNA"/>
</dbReference>
<gene>
    <name evidence="3" type="ORF">UU32_C0001G0004</name>
</gene>
<protein>
    <submittedName>
        <fullName evidence="3">Perosamine synthetase</fullName>
    </submittedName>
</protein>
<name>A0A0G0UH70_9BACT</name>
<dbReference type="PATRIC" id="fig|1618577.3.peg.4"/>
<dbReference type="Gene3D" id="3.40.50.150">
    <property type="entry name" value="Vaccinia Virus protein VP39"/>
    <property type="match status" value="1"/>
</dbReference>
<evidence type="ECO:0000256" key="1">
    <source>
        <dbReference type="RuleBase" id="RU004508"/>
    </source>
</evidence>
<reference evidence="3 4" key="1">
    <citation type="journal article" date="2015" name="Nature">
        <title>rRNA introns, odd ribosomes, and small enigmatic genomes across a large radiation of phyla.</title>
        <authorList>
            <person name="Brown C.T."/>
            <person name="Hug L.A."/>
            <person name="Thomas B.C."/>
            <person name="Sharon I."/>
            <person name="Castelle C.J."/>
            <person name="Singh A."/>
            <person name="Wilkins M.J."/>
            <person name="Williams K.H."/>
            <person name="Banfield J.F."/>
        </authorList>
    </citation>
    <scope>NUCLEOTIDE SEQUENCE [LARGE SCALE GENOMIC DNA]</scope>
</reference>
<dbReference type="GO" id="GO:0000271">
    <property type="term" value="P:polysaccharide biosynthetic process"/>
    <property type="evidence" value="ECO:0007669"/>
    <property type="project" value="TreeGrafter"/>
</dbReference>
<evidence type="ECO:0000259" key="2">
    <source>
        <dbReference type="Pfam" id="PF13649"/>
    </source>
</evidence>
<keyword evidence="1" id="KW-0663">Pyridoxal phosphate</keyword>
<dbReference type="InterPro" id="IPR015421">
    <property type="entry name" value="PyrdxlP-dep_Trfase_major"/>
</dbReference>
<evidence type="ECO:0000313" key="4">
    <source>
        <dbReference type="Proteomes" id="UP000033858"/>
    </source>
</evidence>
<dbReference type="InterPro" id="IPR015422">
    <property type="entry name" value="PyrdxlP-dep_Trfase_small"/>
</dbReference>
<dbReference type="Gene3D" id="2.20.25.110">
    <property type="entry name" value="S-adenosyl-L-methionine-dependent methyltransferases"/>
    <property type="match status" value="1"/>
</dbReference>
<dbReference type="CDD" id="cd02440">
    <property type="entry name" value="AdoMet_MTases"/>
    <property type="match status" value="1"/>
</dbReference>
<dbReference type="InterPro" id="IPR041698">
    <property type="entry name" value="Methyltransf_25"/>
</dbReference>
<dbReference type="PANTHER" id="PTHR30244:SF34">
    <property type="entry name" value="DTDP-4-AMINO-4,6-DIDEOXYGALACTOSE TRANSAMINASE"/>
    <property type="match status" value="1"/>
</dbReference>
<dbReference type="Proteomes" id="UP000033858">
    <property type="component" value="Unassembled WGS sequence"/>
</dbReference>
<dbReference type="GO" id="GO:0030170">
    <property type="term" value="F:pyridoxal phosphate binding"/>
    <property type="evidence" value="ECO:0007669"/>
    <property type="project" value="TreeGrafter"/>
</dbReference>
<dbReference type="SUPFAM" id="SSF53335">
    <property type="entry name" value="S-adenosyl-L-methionine-dependent methyltransferases"/>
    <property type="match status" value="1"/>
</dbReference>
<evidence type="ECO:0000313" key="3">
    <source>
        <dbReference type="EMBL" id="KKR88168.1"/>
    </source>
</evidence>
<dbReference type="GO" id="GO:0008483">
    <property type="term" value="F:transaminase activity"/>
    <property type="evidence" value="ECO:0007669"/>
    <property type="project" value="TreeGrafter"/>
</dbReference>
<dbReference type="PANTHER" id="PTHR30244">
    <property type="entry name" value="TRANSAMINASE"/>
    <property type="match status" value="1"/>
</dbReference>
<dbReference type="CDD" id="cd00616">
    <property type="entry name" value="AHBA_syn"/>
    <property type="match status" value="1"/>
</dbReference>
<dbReference type="SUPFAM" id="SSF53383">
    <property type="entry name" value="PLP-dependent transferases"/>
    <property type="match status" value="1"/>
</dbReference>
<feature type="domain" description="Methyltransferase" evidence="2">
    <location>
        <begin position="401"/>
        <end position="495"/>
    </location>
</feature>
<comment type="similarity">
    <text evidence="1">Belongs to the DegT/DnrJ/EryC1 family.</text>
</comment>
<dbReference type="Pfam" id="PF13649">
    <property type="entry name" value="Methyltransf_25"/>
    <property type="match status" value="1"/>
</dbReference>
<dbReference type="AlphaFoldDB" id="A0A0G0UH70"/>
<dbReference type="Gene3D" id="3.90.1150.10">
    <property type="entry name" value="Aspartate Aminotransferase, domain 1"/>
    <property type="match status" value="1"/>
</dbReference>
<sequence length="611" mass="69529">MKVPQLSPFIGAEEYEAIKSVVETGWITEGPISKEFSEKLLKLIDSKYGVFTPNGTLAIYLGLKAMGIRPGDEVIVPDFTFIASATAVEMIGATPVFVDVNRRNFQIDLSSAGRLVSKKTKAIMPVHVYGTVCDMEEVLKFAKKYKLMVIEDAAEAIAVHYKEKHAGTFGDVGCFSFFADKTITTGEGGFIVTDNEEIYENLMYLRNQGRVDRGSFIHPRMGYNFRMTDIQNAMGLVQFGKLDEIINRKKHIHELYMKNLKGIKGLQFFGLEKGADWVPFRMVVLCNNAHELMAFMKSREIEPRTFFYPLHRQPAFSYLKNNDSDFPNAIYGYEHGVCLPIFPSLTDAQVEYVCATIKEFQGRDIFYKYYDSIFQNKDYRAETDLLYRFSNQFGLGLPRKILEIGCGTGNHTLELSKSKNTDIIAIDIDSKMVEIAKKKLARKRNVKILKSAVEEISGYKFDLVLAMFNVVNYISGSKELESFFGSVYSLLEPGGIFVFDCWNGVAVVKDPPKSKVTKLKVDDKMVKTILKTETDYIKGVSTLVYDFEVEKKNARELGTYRLDHTLWTPREFFSVLKKVGFEVVRFSTLRDPDGQAKDTDWKVMFCVRKPK</sequence>
<organism evidence="3 4">
    <name type="scientific">Candidatus Woesebacteria bacterium GW2011_GWB1_41_10</name>
    <dbReference type="NCBI Taxonomy" id="1618577"/>
    <lineage>
        <taxon>Bacteria</taxon>
        <taxon>Candidatus Woeseibacteriota</taxon>
    </lineage>
</organism>
<comment type="caution">
    <text evidence="3">The sequence shown here is derived from an EMBL/GenBank/DDBJ whole genome shotgun (WGS) entry which is preliminary data.</text>
</comment>
<accession>A0A0G0UH70</accession>
<dbReference type="InterPro" id="IPR029063">
    <property type="entry name" value="SAM-dependent_MTases_sf"/>
</dbReference>